<dbReference type="SUPFAM" id="SSF51445">
    <property type="entry name" value="(Trans)glycosidases"/>
    <property type="match status" value="1"/>
</dbReference>
<comment type="caution">
    <text evidence="13">The sequence shown here is derived from an EMBL/GenBank/DDBJ whole genome shotgun (WGS) entry which is preliminary data.</text>
</comment>
<feature type="signal peptide" evidence="11">
    <location>
        <begin position="1"/>
        <end position="22"/>
    </location>
</feature>
<feature type="active site" description="Nucleophile" evidence="10">
    <location>
        <position position="324"/>
    </location>
</feature>
<evidence type="ECO:0000256" key="7">
    <source>
        <dbReference type="ARBA" id="ARBA00023277"/>
    </source>
</evidence>
<keyword evidence="5 11" id="KW-0732">Signal</keyword>
<comment type="similarity">
    <text evidence="2">Belongs to the glycosyl hydrolase 10 (cellulase F) family.</text>
</comment>
<dbReference type="Gene3D" id="3.20.20.80">
    <property type="entry name" value="Glycosidases"/>
    <property type="match status" value="1"/>
</dbReference>
<evidence type="ECO:0000256" key="11">
    <source>
        <dbReference type="SAM" id="SignalP"/>
    </source>
</evidence>
<dbReference type="PANTHER" id="PTHR31490">
    <property type="entry name" value="GLYCOSYL HYDROLASE"/>
    <property type="match status" value="1"/>
</dbReference>
<dbReference type="InterPro" id="IPR001000">
    <property type="entry name" value="GH10_dom"/>
</dbReference>
<dbReference type="InterPro" id="IPR031158">
    <property type="entry name" value="GH10_AS"/>
</dbReference>
<sequence>MAAHRSRALALVAALSAALVLAVVLCTRDGRSDAPERFLFFAPSAPSTPPPPPPPYVALRDAAPARPLIGTAYNDFRLWGLGDAAAEAQYEALLAANFNVLTAENACKPAAIMPTRDAPPDFAPCDRVLAFAREHGMRFRLHVIGWGEWNPEWMVQLPSEEREDALLDYARAVLLHYNGSVDYVDVVNEAVCDQIAFTASKRNCGSGPGELKAGQWVPSVPSYLDRLFLLARELCAECILVYNEYGHESNADPIDGGKHERVLSTVRAALSRGVPIDAVGFQFHASNLATGHGVLGLPFAGYLPGVRHAFAHFAALGVALHVTEIDVGCTVPTMPCTPWESDGARQEAQAAVYSAALAACVENPACTVFQTWGPTDRFSWRDGGWEATAATSLAPSRLMDQRAHLFTRDYEPKAAYWALLKVLQDAAASPA</sequence>
<comment type="catalytic activity">
    <reaction evidence="1">
        <text>Endohydrolysis of (1-&gt;4)-beta-D-xylosidic linkages in xylans.</text>
        <dbReference type="EC" id="3.2.1.8"/>
    </reaction>
</comment>
<reference evidence="13" key="1">
    <citation type="submission" date="2021-05" db="EMBL/GenBank/DDBJ databases">
        <title>The genome of the haptophyte Pavlova lutheri (Diacronema luteri, Pavlovales) - a model for lipid biosynthesis in eukaryotic algae.</title>
        <authorList>
            <person name="Hulatt C.J."/>
            <person name="Posewitz M.C."/>
        </authorList>
    </citation>
    <scope>NUCLEOTIDE SEQUENCE</scope>
    <source>
        <strain evidence="13">NIVA-4/92</strain>
    </source>
</reference>
<evidence type="ECO:0000256" key="2">
    <source>
        <dbReference type="ARBA" id="ARBA00007495"/>
    </source>
</evidence>
<dbReference type="EC" id="3.2.1.8" evidence="3"/>
<evidence type="ECO:0000256" key="4">
    <source>
        <dbReference type="ARBA" id="ARBA00022651"/>
    </source>
</evidence>
<keyword evidence="9" id="KW-0624">Polysaccharide degradation</keyword>
<feature type="domain" description="GH10" evidence="12">
    <location>
        <begin position="63"/>
        <end position="422"/>
    </location>
</feature>
<feature type="chain" id="PRO_5035187445" description="endo-1,4-beta-xylanase" evidence="11">
    <location>
        <begin position="23"/>
        <end position="431"/>
    </location>
</feature>
<evidence type="ECO:0000256" key="9">
    <source>
        <dbReference type="ARBA" id="ARBA00023326"/>
    </source>
</evidence>
<keyword evidence="14" id="KW-1185">Reference proteome</keyword>
<dbReference type="InterPro" id="IPR017853">
    <property type="entry name" value="GH"/>
</dbReference>
<evidence type="ECO:0000256" key="1">
    <source>
        <dbReference type="ARBA" id="ARBA00000681"/>
    </source>
</evidence>
<evidence type="ECO:0000256" key="3">
    <source>
        <dbReference type="ARBA" id="ARBA00012590"/>
    </source>
</evidence>
<dbReference type="PROSITE" id="PS51760">
    <property type="entry name" value="GH10_2"/>
    <property type="match status" value="1"/>
</dbReference>
<dbReference type="GO" id="GO:0031176">
    <property type="term" value="F:endo-1,4-beta-xylanase activity"/>
    <property type="evidence" value="ECO:0007669"/>
    <property type="project" value="UniProtKB-EC"/>
</dbReference>
<dbReference type="InterPro" id="IPR044846">
    <property type="entry name" value="GH10"/>
</dbReference>
<keyword evidence="8" id="KW-0326">Glycosidase</keyword>
<evidence type="ECO:0000256" key="10">
    <source>
        <dbReference type="PROSITE-ProRule" id="PRU10061"/>
    </source>
</evidence>
<dbReference type="SMART" id="SM00633">
    <property type="entry name" value="Glyco_10"/>
    <property type="match status" value="1"/>
</dbReference>
<dbReference type="Pfam" id="PF00331">
    <property type="entry name" value="Glyco_hydro_10"/>
    <property type="match status" value="1"/>
</dbReference>
<dbReference type="GO" id="GO:0045493">
    <property type="term" value="P:xylan catabolic process"/>
    <property type="evidence" value="ECO:0007669"/>
    <property type="project" value="UniProtKB-KW"/>
</dbReference>
<dbReference type="PANTHER" id="PTHR31490:SF88">
    <property type="entry name" value="BETA-XYLANASE"/>
    <property type="match status" value="1"/>
</dbReference>
<gene>
    <name evidence="13" type="ORF">KFE25_005923</name>
</gene>
<dbReference type="OMA" id="MELRCHT"/>
<evidence type="ECO:0000256" key="5">
    <source>
        <dbReference type="ARBA" id="ARBA00022729"/>
    </source>
</evidence>
<keyword evidence="4" id="KW-0858">Xylan degradation</keyword>
<protein>
    <recommendedName>
        <fullName evidence="3">endo-1,4-beta-xylanase</fullName>
        <ecNumber evidence="3">3.2.1.8</ecNumber>
    </recommendedName>
</protein>
<keyword evidence="7" id="KW-0119">Carbohydrate metabolism</keyword>
<name>A0A8J5XQ13_DIALT</name>
<dbReference type="Proteomes" id="UP000751190">
    <property type="component" value="Unassembled WGS sequence"/>
</dbReference>
<evidence type="ECO:0000256" key="8">
    <source>
        <dbReference type="ARBA" id="ARBA00023295"/>
    </source>
</evidence>
<accession>A0A8J5XQ13</accession>
<keyword evidence="6" id="KW-0378">Hydrolase</keyword>
<dbReference type="AlphaFoldDB" id="A0A8J5XQ13"/>
<proteinExistence type="inferred from homology"/>
<organism evidence="13 14">
    <name type="scientific">Diacronema lutheri</name>
    <name type="common">Unicellular marine alga</name>
    <name type="synonym">Monochrysis lutheri</name>
    <dbReference type="NCBI Taxonomy" id="2081491"/>
    <lineage>
        <taxon>Eukaryota</taxon>
        <taxon>Haptista</taxon>
        <taxon>Haptophyta</taxon>
        <taxon>Pavlovophyceae</taxon>
        <taxon>Pavlovales</taxon>
        <taxon>Pavlovaceae</taxon>
        <taxon>Diacronema</taxon>
    </lineage>
</organism>
<evidence type="ECO:0000256" key="6">
    <source>
        <dbReference type="ARBA" id="ARBA00022801"/>
    </source>
</evidence>
<evidence type="ECO:0000313" key="13">
    <source>
        <dbReference type="EMBL" id="KAG8469468.1"/>
    </source>
</evidence>
<dbReference type="OrthoDB" id="3055998at2759"/>
<dbReference type="PROSITE" id="PS00591">
    <property type="entry name" value="GH10_1"/>
    <property type="match status" value="1"/>
</dbReference>
<dbReference type="EMBL" id="JAGTXO010000002">
    <property type="protein sequence ID" value="KAG8469468.1"/>
    <property type="molecule type" value="Genomic_DNA"/>
</dbReference>
<evidence type="ECO:0000313" key="14">
    <source>
        <dbReference type="Proteomes" id="UP000751190"/>
    </source>
</evidence>
<evidence type="ECO:0000259" key="12">
    <source>
        <dbReference type="PROSITE" id="PS51760"/>
    </source>
</evidence>